<dbReference type="CDD" id="cd14748">
    <property type="entry name" value="PBP2_UgpB"/>
    <property type="match status" value="1"/>
</dbReference>
<dbReference type="SUPFAM" id="SSF53850">
    <property type="entry name" value="Periplasmic binding protein-like II"/>
    <property type="match status" value="1"/>
</dbReference>
<evidence type="ECO:0000313" key="6">
    <source>
        <dbReference type="Proteomes" id="UP000002533"/>
    </source>
</evidence>
<protein>
    <submittedName>
        <fullName evidence="5">Carbohydrate ABC transporter substrate-binding protein, CUT1 family</fullName>
    </submittedName>
</protein>
<keyword evidence="4" id="KW-1133">Transmembrane helix</keyword>
<dbReference type="STRING" id="240292.Ava_4289"/>
<dbReference type="Pfam" id="PF13416">
    <property type="entry name" value="SBP_bac_8"/>
    <property type="match status" value="1"/>
</dbReference>
<dbReference type="PANTHER" id="PTHR30061">
    <property type="entry name" value="MALTOSE-BINDING PERIPLASMIC PROTEIN"/>
    <property type="match status" value="1"/>
</dbReference>
<evidence type="ECO:0000256" key="1">
    <source>
        <dbReference type="ARBA" id="ARBA00008520"/>
    </source>
</evidence>
<reference evidence="6" key="1">
    <citation type="journal article" date="2014" name="Stand. Genomic Sci.">
        <title>Complete genome sequence of Anabaena variabilis ATCC 29413.</title>
        <authorList>
            <person name="Thiel T."/>
            <person name="Pratte B.S."/>
            <person name="Zhong J."/>
            <person name="Goodwin L."/>
            <person name="Copeland A."/>
            <person name="Lucas S."/>
            <person name="Han C."/>
            <person name="Pitluck S."/>
            <person name="Land M.L."/>
            <person name="Kyrpides N.C."/>
            <person name="Woyke T."/>
        </authorList>
    </citation>
    <scope>NUCLEOTIDE SEQUENCE [LARGE SCALE GENOMIC DNA]</scope>
    <source>
        <strain evidence="6">ATCC 29413 / PCC 7937</strain>
    </source>
</reference>
<dbReference type="Proteomes" id="UP000002533">
    <property type="component" value="Chromosome"/>
</dbReference>
<dbReference type="GO" id="GO:0042956">
    <property type="term" value="P:maltodextrin transmembrane transport"/>
    <property type="evidence" value="ECO:0007669"/>
    <property type="project" value="TreeGrafter"/>
</dbReference>
<dbReference type="AlphaFoldDB" id="Q3M548"/>
<name>Q3M548_TRIV2</name>
<comment type="similarity">
    <text evidence="1">Belongs to the bacterial solute-binding protein 1 family.</text>
</comment>
<dbReference type="eggNOG" id="COG1653">
    <property type="taxonomic scope" value="Bacteria"/>
</dbReference>
<gene>
    <name evidence="5" type="ordered locus">Ava_4289</name>
</gene>
<dbReference type="GO" id="GO:0055052">
    <property type="term" value="C:ATP-binding cassette (ABC) transporter complex, substrate-binding subunit-containing"/>
    <property type="evidence" value="ECO:0007669"/>
    <property type="project" value="TreeGrafter"/>
</dbReference>
<dbReference type="KEGG" id="ava:Ava_4289"/>
<keyword evidence="4" id="KW-0472">Membrane</keyword>
<feature type="transmembrane region" description="Helical" evidence="4">
    <location>
        <begin position="53"/>
        <end position="74"/>
    </location>
</feature>
<evidence type="ECO:0000313" key="5">
    <source>
        <dbReference type="EMBL" id="ABA23888.1"/>
    </source>
</evidence>
<evidence type="ECO:0000256" key="3">
    <source>
        <dbReference type="ARBA" id="ARBA00022729"/>
    </source>
</evidence>
<organism evidence="5 6">
    <name type="scientific">Trichormus variabilis (strain ATCC 29413 / PCC 7937)</name>
    <name type="common">Anabaena variabilis</name>
    <dbReference type="NCBI Taxonomy" id="240292"/>
    <lineage>
        <taxon>Bacteria</taxon>
        <taxon>Bacillati</taxon>
        <taxon>Cyanobacteriota</taxon>
        <taxon>Cyanophyceae</taxon>
        <taxon>Nostocales</taxon>
        <taxon>Nostocaceae</taxon>
        <taxon>Trichormus</taxon>
    </lineage>
</organism>
<evidence type="ECO:0000256" key="4">
    <source>
        <dbReference type="SAM" id="Phobius"/>
    </source>
</evidence>
<keyword evidence="3" id="KW-0732">Signal</keyword>
<accession>Q3M548</accession>
<dbReference type="InterPro" id="IPR006059">
    <property type="entry name" value="SBP"/>
</dbReference>
<evidence type="ECO:0000256" key="2">
    <source>
        <dbReference type="ARBA" id="ARBA00022448"/>
    </source>
</evidence>
<dbReference type="PANTHER" id="PTHR30061:SF50">
    <property type="entry name" value="MALTOSE_MALTODEXTRIN-BINDING PERIPLASMIC PROTEIN"/>
    <property type="match status" value="1"/>
</dbReference>
<dbReference type="HOGENOM" id="CLU_031285_10_1_3"/>
<dbReference type="Gene3D" id="3.40.190.10">
    <property type="entry name" value="Periplasmic binding protein-like II"/>
    <property type="match status" value="1"/>
</dbReference>
<keyword evidence="4" id="KW-0812">Transmembrane</keyword>
<dbReference type="EMBL" id="CP000117">
    <property type="protein sequence ID" value="ABA23888.1"/>
    <property type="molecule type" value="Genomic_DNA"/>
</dbReference>
<proteinExistence type="inferred from homology"/>
<keyword evidence="2" id="KW-0813">Transport</keyword>
<dbReference type="GO" id="GO:0015768">
    <property type="term" value="P:maltose transport"/>
    <property type="evidence" value="ECO:0007669"/>
    <property type="project" value="TreeGrafter"/>
</dbReference>
<sequence length="466" mass="52501">MSVRVDDCFWLRVFPVILNSLKGLTANYVMNIQIWVSQITQFFRHLISANSRIGLLSIFLSLCLLFLSGCQGTVKQENGVIHLTLWQGINPPANRDVFEKLVAKFNQTHADVQIESIYAEGLPKILTAVVGNVPPDILLFYPQTTGQLVELGAVRPLDDWLDKLPEKSQIVPSLFEEMQLDGHIWSVPLYTANMGVFYRPRLFEEAGITETPKTWEELRQVAKKLTIDRNGDKRPEQYGILLPLGKGEWTVFSWLPFLWGAGGEIVTNKQPNLTSQAAVTALQFWQDLIKDGSAMLSSPERGYEEDAFVGGRVAMQITGPWTYIMKSNIDYQAFPIPGNIKSATAIAGSNFYVMKTQPAREEAALKFLEYVLSEEFQTEWSIGTGFLPVNIKAAQSEAYQQFIDKQPVLKVFLEQMSVAQTRPIISQYNRLSDSLGRAIESSLLGESVQQALQTSQKRLELIWVEK</sequence>
<dbReference type="GO" id="GO:1901982">
    <property type="term" value="F:maltose binding"/>
    <property type="evidence" value="ECO:0007669"/>
    <property type="project" value="TreeGrafter"/>
</dbReference>